<name>A0AAD4S7Q4_9MAGN</name>
<gene>
    <name evidence="1" type="ORF">MKW98_001513</name>
</gene>
<dbReference type="EMBL" id="JAJJMB010012717">
    <property type="protein sequence ID" value="KAI3873864.1"/>
    <property type="molecule type" value="Genomic_DNA"/>
</dbReference>
<accession>A0AAD4S7Q4</accession>
<evidence type="ECO:0000313" key="1">
    <source>
        <dbReference type="EMBL" id="KAI3873864.1"/>
    </source>
</evidence>
<dbReference type="Proteomes" id="UP001202328">
    <property type="component" value="Unassembled WGS sequence"/>
</dbReference>
<proteinExistence type="predicted"/>
<reference evidence="1" key="1">
    <citation type="submission" date="2022-04" db="EMBL/GenBank/DDBJ databases">
        <title>A functionally conserved STORR gene fusion in Papaver species that diverged 16.8 million years ago.</title>
        <authorList>
            <person name="Catania T."/>
        </authorList>
    </citation>
    <scope>NUCLEOTIDE SEQUENCE</scope>
    <source>
        <strain evidence="1">S-188037</strain>
    </source>
</reference>
<evidence type="ECO:0000313" key="2">
    <source>
        <dbReference type="Proteomes" id="UP001202328"/>
    </source>
</evidence>
<keyword evidence="2" id="KW-1185">Reference proteome</keyword>
<dbReference type="AlphaFoldDB" id="A0AAD4S7Q4"/>
<comment type="caution">
    <text evidence="1">The sequence shown here is derived from an EMBL/GenBank/DDBJ whole genome shotgun (WGS) entry which is preliminary data.</text>
</comment>
<sequence>VDKEDVGEPRLAFVDNDDRARLRSCSSTWNGMQTTDLSPWLVSVRYDQPVYSLVNPMQNKESYLVTIL</sequence>
<organism evidence="1 2">
    <name type="scientific">Papaver atlanticum</name>
    <dbReference type="NCBI Taxonomy" id="357466"/>
    <lineage>
        <taxon>Eukaryota</taxon>
        <taxon>Viridiplantae</taxon>
        <taxon>Streptophyta</taxon>
        <taxon>Embryophyta</taxon>
        <taxon>Tracheophyta</taxon>
        <taxon>Spermatophyta</taxon>
        <taxon>Magnoliopsida</taxon>
        <taxon>Ranunculales</taxon>
        <taxon>Papaveraceae</taxon>
        <taxon>Papaveroideae</taxon>
        <taxon>Papaver</taxon>
    </lineage>
</organism>
<feature type="non-terminal residue" evidence="1">
    <location>
        <position position="68"/>
    </location>
</feature>
<protein>
    <submittedName>
        <fullName evidence="1">Uncharacterized protein</fullName>
    </submittedName>
</protein>
<feature type="non-terminal residue" evidence="1">
    <location>
        <position position="1"/>
    </location>
</feature>